<keyword evidence="5" id="KW-1185">Reference proteome</keyword>
<evidence type="ECO:0000313" key="4">
    <source>
        <dbReference type="EMBL" id="QSQ07800.1"/>
    </source>
</evidence>
<keyword evidence="2" id="KW-0676">Redox-active center</keyword>
<accession>A0A8A0RJI0</accession>
<dbReference type="EMBL" id="CP059066">
    <property type="protein sequence ID" value="QSQ07800.1"/>
    <property type="molecule type" value="Genomic_DNA"/>
</dbReference>
<dbReference type="SUPFAM" id="SSF52833">
    <property type="entry name" value="Thioredoxin-like"/>
    <property type="match status" value="1"/>
</dbReference>
<proteinExistence type="predicted"/>
<dbReference type="Gene3D" id="3.40.30.10">
    <property type="entry name" value="Glutaredoxin"/>
    <property type="match status" value="1"/>
</dbReference>
<feature type="domain" description="Thioredoxin-like fold" evidence="3">
    <location>
        <begin position="1"/>
        <end position="76"/>
    </location>
</feature>
<dbReference type="NCBIfam" id="TIGR00412">
    <property type="entry name" value="redox_disulf_2"/>
    <property type="match status" value="1"/>
</dbReference>
<reference evidence="4" key="1">
    <citation type="submission" date="2020-07" db="EMBL/GenBank/DDBJ databases">
        <title>Koleobacter methoxysyntrophicus gen. nov., sp. nov., a novel anaerobic bacterium isolated from deep subsurface oil field and proposal of Koleobacterales ord. nov. in the phylum Firmicutes.</title>
        <authorList>
            <person name="Sakamoto S."/>
            <person name="Tamaki H."/>
        </authorList>
    </citation>
    <scope>NUCLEOTIDE SEQUENCE</scope>
    <source>
        <strain evidence="4">NRmbB1</strain>
    </source>
</reference>
<organism evidence="4 5">
    <name type="scientific">Koleobacter methoxysyntrophicus</name>
    <dbReference type="NCBI Taxonomy" id="2751313"/>
    <lineage>
        <taxon>Bacteria</taxon>
        <taxon>Bacillati</taxon>
        <taxon>Bacillota</taxon>
        <taxon>Clostridia</taxon>
        <taxon>Koleobacterales</taxon>
        <taxon>Koleobacteraceae</taxon>
        <taxon>Koleobacter</taxon>
    </lineage>
</organism>
<dbReference type="InterPro" id="IPR036249">
    <property type="entry name" value="Thioredoxin-like_sf"/>
</dbReference>
<evidence type="ECO:0000256" key="1">
    <source>
        <dbReference type="PIRSR" id="PIRSR037031-50"/>
    </source>
</evidence>
<keyword evidence="2" id="KW-1015">Disulfide bond</keyword>
<dbReference type="PANTHER" id="PTHR36450">
    <property type="entry name" value="THIOREDOXIN"/>
    <property type="match status" value="1"/>
</dbReference>
<evidence type="ECO:0000313" key="5">
    <source>
        <dbReference type="Proteomes" id="UP000662904"/>
    </source>
</evidence>
<sequence length="80" mass="8810">MVIKVLGSGCKNCIKLEENVKEALKGLNLSAEVEKVQDINDILDYGVMKTPGLVVNEKVKVMGRVPSVEEIKKILEQEQG</sequence>
<dbReference type="AlphaFoldDB" id="A0A8A0RJI0"/>
<dbReference type="InterPro" id="IPR005243">
    <property type="entry name" value="THIRX-like_proc"/>
</dbReference>
<dbReference type="Pfam" id="PF13192">
    <property type="entry name" value="Thioredoxin_3"/>
    <property type="match status" value="1"/>
</dbReference>
<gene>
    <name evidence="4" type="ORF">H0A61_00117</name>
</gene>
<dbReference type="PIRSF" id="PIRSF037031">
    <property type="entry name" value="Redox_disulphide_2"/>
    <property type="match status" value="1"/>
</dbReference>
<dbReference type="PANTHER" id="PTHR36450:SF1">
    <property type="entry name" value="THIOREDOXIN"/>
    <property type="match status" value="1"/>
</dbReference>
<protein>
    <recommendedName>
        <fullName evidence="3">Thioredoxin-like fold domain-containing protein</fullName>
    </recommendedName>
</protein>
<feature type="active site" description="Nucleophile" evidence="1">
    <location>
        <position position="13"/>
    </location>
</feature>
<name>A0A8A0RJI0_9FIRM</name>
<feature type="disulfide bond" description="Redox-active" evidence="2">
    <location>
        <begin position="10"/>
        <end position="13"/>
    </location>
</feature>
<dbReference type="KEGG" id="kme:H0A61_00117"/>
<dbReference type="Proteomes" id="UP000662904">
    <property type="component" value="Chromosome"/>
</dbReference>
<evidence type="ECO:0000259" key="3">
    <source>
        <dbReference type="Pfam" id="PF13192"/>
    </source>
</evidence>
<feature type="active site" description="Nucleophile" evidence="1">
    <location>
        <position position="10"/>
    </location>
</feature>
<evidence type="ECO:0000256" key="2">
    <source>
        <dbReference type="PIRSR" id="PIRSR037031-51"/>
    </source>
</evidence>
<dbReference type="InterPro" id="IPR012336">
    <property type="entry name" value="Thioredoxin-like_fold"/>
</dbReference>
<dbReference type="RefSeq" id="WP_206708051.1">
    <property type="nucleotide sequence ID" value="NZ_CP059066.1"/>
</dbReference>